<dbReference type="GeneTree" id="ENSGT00520000055616"/>
<organism evidence="7 8">
    <name type="scientific">Erpetoichthys calabaricus</name>
    <name type="common">Rope fish</name>
    <name type="synonym">Calamoichthys calabaricus</name>
    <dbReference type="NCBI Taxonomy" id="27687"/>
    <lineage>
        <taxon>Eukaryota</taxon>
        <taxon>Metazoa</taxon>
        <taxon>Chordata</taxon>
        <taxon>Craniata</taxon>
        <taxon>Vertebrata</taxon>
        <taxon>Euteleostomi</taxon>
        <taxon>Actinopterygii</taxon>
        <taxon>Polypteriformes</taxon>
        <taxon>Polypteridae</taxon>
        <taxon>Erpetoichthys</taxon>
    </lineage>
</organism>
<dbReference type="InterPro" id="IPR009801">
    <property type="entry name" value="TMEM126"/>
</dbReference>
<dbReference type="Pfam" id="PF07114">
    <property type="entry name" value="TMEM126"/>
    <property type="match status" value="1"/>
</dbReference>
<dbReference type="RefSeq" id="XP_028656110.1">
    <property type="nucleotide sequence ID" value="XM_028800277.2"/>
</dbReference>
<evidence type="ECO:0000256" key="3">
    <source>
        <dbReference type="ARBA" id="ARBA00022989"/>
    </source>
</evidence>
<comment type="subcellular location">
    <subcellularLocation>
        <location evidence="1">Mitochondrion membrane</location>
        <topology evidence="1">Multi-pass membrane protein</topology>
    </subcellularLocation>
</comment>
<feature type="transmembrane region" description="Helical" evidence="6">
    <location>
        <begin position="74"/>
        <end position="97"/>
    </location>
</feature>
<dbReference type="GeneID" id="114650554"/>
<evidence type="ECO:0000256" key="6">
    <source>
        <dbReference type="SAM" id="Phobius"/>
    </source>
</evidence>
<dbReference type="GO" id="GO:0032981">
    <property type="term" value="P:mitochondrial respiratory chain complex I assembly"/>
    <property type="evidence" value="ECO:0007669"/>
    <property type="project" value="TreeGrafter"/>
</dbReference>
<keyword evidence="8" id="KW-1185">Reference proteome</keyword>
<name>A0A8C4S5E0_ERPCA</name>
<feature type="transmembrane region" description="Helical" evidence="6">
    <location>
        <begin position="117"/>
        <end position="140"/>
    </location>
</feature>
<keyword evidence="2 6" id="KW-0812">Transmembrane</keyword>
<reference evidence="7" key="3">
    <citation type="submission" date="2025-09" db="UniProtKB">
        <authorList>
            <consortium name="Ensembl"/>
        </authorList>
    </citation>
    <scope>IDENTIFICATION</scope>
</reference>
<sequence>MPDDSITVLPPRQESLNSSHHFPIKEFLYKKYEQLSETDRKLFTYGPMYLGINSAFSGLIANSLFRRVLNISQGWFTSSLPMAVLPGLTTMLVYSAAVSTPLLEGNLNCPTCALVRGGLVGAMVGGLYPILLALPVNAGLATRYNTSPMPEKGNIFRFWAMITQPVLKKMSFVIILQGMFGIYMSSKHYGIYMKMLEQPLSDEDIKQ</sequence>
<dbReference type="GO" id="GO:0031966">
    <property type="term" value="C:mitochondrial membrane"/>
    <property type="evidence" value="ECO:0007669"/>
    <property type="project" value="UniProtKB-SubCell"/>
</dbReference>
<dbReference type="PANTHER" id="PTHR16296:SF2">
    <property type="entry name" value="TRANSMEMBRANE PROTEIN 126A"/>
    <property type="match status" value="1"/>
</dbReference>
<keyword evidence="3 6" id="KW-1133">Transmembrane helix</keyword>
<dbReference type="RefSeq" id="XP_028656112.1">
    <property type="nucleotide sequence ID" value="XM_028800279.2"/>
</dbReference>
<feature type="transmembrane region" description="Helical" evidence="6">
    <location>
        <begin position="42"/>
        <end position="62"/>
    </location>
</feature>
<reference evidence="7" key="1">
    <citation type="submission" date="2021-06" db="EMBL/GenBank/DDBJ databases">
        <authorList>
            <consortium name="Wellcome Sanger Institute Data Sharing"/>
        </authorList>
    </citation>
    <scope>NUCLEOTIDE SEQUENCE [LARGE SCALE GENOMIC DNA]</scope>
</reference>
<evidence type="ECO:0000256" key="4">
    <source>
        <dbReference type="ARBA" id="ARBA00023128"/>
    </source>
</evidence>
<protein>
    <submittedName>
        <fullName evidence="7">Transmembrane protein 126A</fullName>
    </submittedName>
</protein>
<gene>
    <name evidence="7" type="primary">TMEM126A</name>
    <name evidence="7" type="synonym">tmem126a</name>
</gene>
<evidence type="ECO:0000256" key="2">
    <source>
        <dbReference type="ARBA" id="ARBA00022692"/>
    </source>
</evidence>
<accession>A0A8C4S5E0</accession>
<feature type="transmembrane region" description="Helical" evidence="6">
    <location>
        <begin position="166"/>
        <end position="186"/>
    </location>
</feature>
<dbReference type="AlphaFoldDB" id="A0A8C4S5E0"/>
<dbReference type="PANTHER" id="PTHR16296">
    <property type="entry name" value="UNCHARACTERIZED HYPOTHALAMUS PROTEIN HT007"/>
    <property type="match status" value="1"/>
</dbReference>
<dbReference type="OrthoDB" id="6234762at2759"/>
<proteinExistence type="predicted"/>
<evidence type="ECO:0000256" key="1">
    <source>
        <dbReference type="ARBA" id="ARBA00004225"/>
    </source>
</evidence>
<keyword evidence="5 6" id="KW-0472">Membrane</keyword>
<dbReference type="Proteomes" id="UP000694620">
    <property type="component" value="Chromosome 4"/>
</dbReference>
<dbReference type="Ensembl" id="ENSECRT00000012647.1">
    <property type="protein sequence ID" value="ENSECRP00000012435.1"/>
    <property type="gene ID" value="ENSECRG00000008290.1"/>
</dbReference>
<keyword evidence="4" id="KW-0496">Mitochondrion</keyword>
<evidence type="ECO:0000256" key="5">
    <source>
        <dbReference type="ARBA" id="ARBA00023136"/>
    </source>
</evidence>
<reference evidence="7" key="2">
    <citation type="submission" date="2025-08" db="UniProtKB">
        <authorList>
            <consortium name="Ensembl"/>
        </authorList>
    </citation>
    <scope>IDENTIFICATION</scope>
</reference>
<evidence type="ECO:0000313" key="8">
    <source>
        <dbReference type="Proteomes" id="UP000694620"/>
    </source>
</evidence>
<evidence type="ECO:0000313" key="7">
    <source>
        <dbReference type="Ensembl" id="ENSECRP00000012435.1"/>
    </source>
</evidence>